<comment type="caution">
    <text evidence="2">The sequence shown here is derived from an EMBL/GenBank/DDBJ whole genome shotgun (WGS) entry which is preliminary data.</text>
</comment>
<keyword evidence="1" id="KW-0812">Transmembrane</keyword>
<evidence type="ECO:0000313" key="2">
    <source>
        <dbReference type="EMBL" id="GAA3684833.1"/>
    </source>
</evidence>
<keyword evidence="3" id="KW-1185">Reference proteome</keyword>
<dbReference type="Proteomes" id="UP001500902">
    <property type="component" value="Unassembled WGS sequence"/>
</dbReference>
<feature type="transmembrane region" description="Helical" evidence="1">
    <location>
        <begin position="89"/>
        <end position="106"/>
    </location>
</feature>
<reference evidence="3" key="1">
    <citation type="journal article" date="2019" name="Int. J. Syst. Evol. Microbiol.">
        <title>The Global Catalogue of Microorganisms (GCM) 10K type strain sequencing project: providing services to taxonomists for standard genome sequencing and annotation.</title>
        <authorList>
            <consortium name="The Broad Institute Genomics Platform"/>
            <consortium name="The Broad Institute Genome Sequencing Center for Infectious Disease"/>
            <person name="Wu L."/>
            <person name="Ma J."/>
        </authorList>
    </citation>
    <scope>NUCLEOTIDE SEQUENCE [LARGE SCALE GENOMIC DNA]</scope>
    <source>
        <strain evidence="3">JCM 16904</strain>
    </source>
</reference>
<feature type="transmembrane region" description="Helical" evidence="1">
    <location>
        <begin position="112"/>
        <end position="130"/>
    </location>
</feature>
<keyword evidence="1" id="KW-1133">Transmembrane helix</keyword>
<feature type="transmembrane region" description="Helical" evidence="1">
    <location>
        <begin position="12"/>
        <end position="38"/>
    </location>
</feature>
<dbReference type="Pfam" id="PF06912">
    <property type="entry name" value="DUF1275"/>
    <property type="match status" value="1"/>
</dbReference>
<accession>A0ABP7CE10</accession>
<gene>
    <name evidence="2" type="ORF">GCM10022224_056950</name>
</gene>
<name>A0ABP7CE10_9ACTN</name>
<dbReference type="EMBL" id="BAAAZP010000101">
    <property type="protein sequence ID" value="GAA3684833.1"/>
    <property type="molecule type" value="Genomic_DNA"/>
</dbReference>
<evidence type="ECO:0000313" key="3">
    <source>
        <dbReference type="Proteomes" id="UP001500902"/>
    </source>
</evidence>
<organism evidence="2 3">
    <name type="scientific">Nonomuraea antimicrobica</name>
    <dbReference type="NCBI Taxonomy" id="561173"/>
    <lineage>
        <taxon>Bacteria</taxon>
        <taxon>Bacillati</taxon>
        <taxon>Actinomycetota</taxon>
        <taxon>Actinomycetes</taxon>
        <taxon>Streptosporangiales</taxon>
        <taxon>Streptosporangiaceae</taxon>
        <taxon>Nonomuraea</taxon>
    </lineage>
</organism>
<sequence length="155" mass="16125">MALSFSTGIYEAICFLSFGKVFTAVQTGNLVFLGIAVAGTGPPAGPNPPGVVISLVAFAAGAALAIPILRASGPGVCTDEDRRLWPPRVSVALAVGLVPQIIFLAVWMTTSWSAVAIYIMIAAGAMSMGMRMNAIRSLHVLACQRQPSLPPTSPW</sequence>
<feature type="transmembrane region" description="Helical" evidence="1">
    <location>
        <begin position="50"/>
        <end position="69"/>
    </location>
</feature>
<dbReference type="InterPro" id="IPR010699">
    <property type="entry name" value="DUF1275"/>
</dbReference>
<evidence type="ECO:0000256" key="1">
    <source>
        <dbReference type="SAM" id="Phobius"/>
    </source>
</evidence>
<proteinExistence type="predicted"/>
<dbReference type="RefSeq" id="WP_344884682.1">
    <property type="nucleotide sequence ID" value="NZ_BAAAZP010000101.1"/>
</dbReference>
<evidence type="ECO:0008006" key="4">
    <source>
        <dbReference type="Google" id="ProtNLM"/>
    </source>
</evidence>
<protein>
    <recommendedName>
        <fullName evidence="4">DUF1275 domain-containing protein</fullName>
    </recommendedName>
</protein>
<keyword evidence="1" id="KW-0472">Membrane</keyword>